<gene>
    <name evidence="7" type="ORF">H9Q78_09485</name>
</gene>
<feature type="compositionally biased region" description="Acidic residues" evidence="4">
    <location>
        <begin position="117"/>
        <end position="127"/>
    </location>
</feature>
<dbReference type="SMART" id="SM00228">
    <property type="entry name" value="PDZ"/>
    <property type="match status" value="1"/>
</dbReference>
<feature type="transmembrane region" description="Helical" evidence="5">
    <location>
        <begin position="59"/>
        <end position="80"/>
    </location>
</feature>
<keyword evidence="5" id="KW-1133">Transmembrane helix</keyword>
<sequence length="458" mass="49519">MADLNDRNQEDLEASEEAPKYPEGKKEDRQETGREPESMFVRERILNKAESRRKWINRIAVLVVSAVIFGVVSCLVFAGLKPHAEKWFSKEPPETAIHIPKDEETTAAAETAPPETTTEETETEEDIKDVVESAVESYRWSVQDYENLYEAMSQTAAGVNTGIVTVTTRTQETDWFNNTIETEGKASGVIWNVTASEMLVLTSYQVSENETTVEVTFCNGTKVSAFVKAADGKTGIAIVCVPLGSVDEVTKSAVSQVPLGNSFGAKIGQPVILAGSPKDYVGSVAYGMITYVRTSVQKEDAEVRMLYTDVSTSAQATGFVLNLDGQIIGMITSKTVGTNTGAIGISDLKTVIERLSNGVPLAYLGVIGQDVTAEISEKYQVPRGIYVSDAVLEGPAYNVGIQSGDVIVGLDGTEVLTVKELQSYLEGKNPGDTVLVKAQRIGREGYTEIEFPVGLGVR</sequence>
<feature type="domain" description="PDZ" evidence="6">
    <location>
        <begin position="349"/>
        <end position="440"/>
    </location>
</feature>
<dbReference type="InterPro" id="IPR036034">
    <property type="entry name" value="PDZ_sf"/>
</dbReference>
<evidence type="ECO:0000313" key="7">
    <source>
        <dbReference type="EMBL" id="QNM04691.1"/>
    </source>
</evidence>
<dbReference type="InterPro" id="IPR009003">
    <property type="entry name" value="Peptidase_S1_PA"/>
</dbReference>
<evidence type="ECO:0000259" key="6">
    <source>
        <dbReference type="PROSITE" id="PS50106"/>
    </source>
</evidence>
<dbReference type="PRINTS" id="PR00834">
    <property type="entry name" value="PROTEASES2C"/>
</dbReference>
<dbReference type="AlphaFoldDB" id="A0A7G9G1K9"/>
<evidence type="ECO:0000256" key="3">
    <source>
        <dbReference type="ARBA" id="ARBA00022801"/>
    </source>
</evidence>
<dbReference type="Gene3D" id="2.40.10.120">
    <property type="match status" value="1"/>
</dbReference>
<feature type="region of interest" description="Disordered" evidence="4">
    <location>
        <begin position="1"/>
        <end position="37"/>
    </location>
</feature>
<keyword evidence="5" id="KW-0812">Transmembrane</keyword>
<dbReference type="PROSITE" id="PS50106">
    <property type="entry name" value="PDZ"/>
    <property type="match status" value="1"/>
</dbReference>
<keyword evidence="2 7" id="KW-0645">Protease</keyword>
<evidence type="ECO:0000256" key="2">
    <source>
        <dbReference type="ARBA" id="ARBA00022670"/>
    </source>
</evidence>
<dbReference type="Pfam" id="PF13365">
    <property type="entry name" value="Trypsin_2"/>
    <property type="match status" value="1"/>
</dbReference>
<dbReference type="Pfam" id="PF13180">
    <property type="entry name" value="PDZ_2"/>
    <property type="match status" value="1"/>
</dbReference>
<dbReference type="PANTHER" id="PTHR22939:SF129">
    <property type="entry name" value="SERINE PROTEASE HTRA2, MITOCHONDRIAL"/>
    <property type="match status" value="1"/>
</dbReference>
<accession>A0A7G9G1K9</accession>
<dbReference type="SUPFAM" id="SSF50156">
    <property type="entry name" value="PDZ domain-like"/>
    <property type="match status" value="1"/>
</dbReference>
<feature type="compositionally biased region" description="Low complexity" evidence="4">
    <location>
        <begin position="106"/>
        <end position="116"/>
    </location>
</feature>
<feature type="compositionally biased region" description="Basic and acidic residues" evidence="4">
    <location>
        <begin position="1"/>
        <end position="10"/>
    </location>
</feature>
<reference evidence="7 8" key="1">
    <citation type="submission" date="2020-08" db="EMBL/GenBank/DDBJ databases">
        <authorList>
            <person name="Liu C."/>
            <person name="Sun Q."/>
        </authorList>
    </citation>
    <scope>NUCLEOTIDE SEQUENCE [LARGE SCALE GENOMIC DNA]</scope>
    <source>
        <strain evidence="7 8">NSJ-38</strain>
    </source>
</reference>
<dbReference type="KEGG" id="qdo:H9Q78_09485"/>
<evidence type="ECO:0000256" key="4">
    <source>
        <dbReference type="SAM" id="MobiDB-lite"/>
    </source>
</evidence>
<keyword evidence="5" id="KW-0472">Membrane</keyword>
<organism evidence="7 8">
    <name type="scientific">Qiania dongpingensis</name>
    <dbReference type="NCBI Taxonomy" id="2763669"/>
    <lineage>
        <taxon>Bacteria</taxon>
        <taxon>Bacillati</taxon>
        <taxon>Bacillota</taxon>
        <taxon>Clostridia</taxon>
        <taxon>Lachnospirales</taxon>
        <taxon>Lachnospiraceae</taxon>
        <taxon>Qiania</taxon>
    </lineage>
</organism>
<protein>
    <submittedName>
        <fullName evidence="7">Serine protease</fullName>
    </submittedName>
</protein>
<dbReference type="SUPFAM" id="SSF50494">
    <property type="entry name" value="Trypsin-like serine proteases"/>
    <property type="match status" value="1"/>
</dbReference>
<dbReference type="RefSeq" id="WP_249301270.1">
    <property type="nucleotide sequence ID" value="NZ_CP060634.1"/>
</dbReference>
<evidence type="ECO:0000256" key="1">
    <source>
        <dbReference type="ARBA" id="ARBA00010541"/>
    </source>
</evidence>
<proteinExistence type="inferred from homology"/>
<keyword evidence="3" id="KW-0378">Hydrolase</keyword>
<name>A0A7G9G1K9_9FIRM</name>
<dbReference type="GO" id="GO:0006508">
    <property type="term" value="P:proteolysis"/>
    <property type="evidence" value="ECO:0007669"/>
    <property type="project" value="UniProtKB-KW"/>
</dbReference>
<dbReference type="EMBL" id="CP060634">
    <property type="protein sequence ID" value="QNM04691.1"/>
    <property type="molecule type" value="Genomic_DNA"/>
</dbReference>
<evidence type="ECO:0000313" key="8">
    <source>
        <dbReference type="Proteomes" id="UP000515823"/>
    </source>
</evidence>
<evidence type="ECO:0000256" key="5">
    <source>
        <dbReference type="SAM" id="Phobius"/>
    </source>
</evidence>
<dbReference type="InterPro" id="IPR001478">
    <property type="entry name" value="PDZ"/>
</dbReference>
<feature type="region of interest" description="Disordered" evidence="4">
    <location>
        <begin position="97"/>
        <end position="127"/>
    </location>
</feature>
<keyword evidence="8" id="KW-1185">Reference proteome</keyword>
<dbReference type="InterPro" id="IPR001940">
    <property type="entry name" value="Peptidase_S1C"/>
</dbReference>
<dbReference type="PANTHER" id="PTHR22939">
    <property type="entry name" value="SERINE PROTEASE FAMILY S1C HTRA-RELATED"/>
    <property type="match status" value="1"/>
</dbReference>
<dbReference type="Gene3D" id="2.30.42.10">
    <property type="match status" value="1"/>
</dbReference>
<dbReference type="Proteomes" id="UP000515823">
    <property type="component" value="Chromosome"/>
</dbReference>
<comment type="similarity">
    <text evidence="1">Belongs to the peptidase S1C family.</text>
</comment>
<feature type="compositionally biased region" description="Basic and acidic residues" evidence="4">
    <location>
        <begin position="17"/>
        <end position="37"/>
    </location>
</feature>
<dbReference type="GO" id="GO:0004252">
    <property type="term" value="F:serine-type endopeptidase activity"/>
    <property type="evidence" value="ECO:0007669"/>
    <property type="project" value="InterPro"/>
</dbReference>